<name>A0A1C7M8D5_GRIFR</name>
<dbReference type="OrthoDB" id="2753410at2759"/>
<evidence type="ECO:0000313" key="4">
    <source>
        <dbReference type="Proteomes" id="UP000092993"/>
    </source>
</evidence>
<evidence type="ECO:0000256" key="2">
    <source>
        <dbReference type="SAM" id="SignalP"/>
    </source>
</evidence>
<keyword evidence="2" id="KW-0732">Signal</keyword>
<organism evidence="3 4">
    <name type="scientific">Grifola frondosa</name>
    <name type="common">Maitake</name>
    <name type="synonym">Polyporus frondosus</name>
    <dbReference type="NCBI Taxonomy" id="5627"/>
    <lineage>
        <taxon>Eukaryota</taxon>
        <taxon>Fungi</taxon>
        <taxon>Dikarya</taxon>
        <taxon>Basidiomycota</taxon>
        <taxon>Agaricomycotina</taxon>
        <taxon>Agaricomycetes</taxon>
        <taxon>Polyporales</taxon>
        <taxon>Grifolaceae</taxon>
        <taxon>Grifola</taxon>
    </lineage>
</organism>
<protein>
    <submittedName>
        <fullName evidence="3">Uncharacterized protein</fullName>
    </submittedName>
</protein>
<feature type="transmembrane region" description="Helical" evidence="1">
    <location>
        <begin position="124"/>
        <end position="146"/>
    </location>
</feature>
<keyword evidence="1" id="KW-0472">Membrane</keyword>
<sequence length="340" mass="36401">MRISSLAVLALGFGTAVSSTVETRFAFNGLIKRQEAGNETADVPASCQSACAAVEGALNTCTDTDCCSNTIDTNLASCFQCAVNASPKSNASLVQSTLQTIMNSALYAKLRPTVSNHTLTNGDIVLGASPAIVMSVVAVAMLALALDYLVSLSLLSAQNDAKSTTLRRAALNSHIAIVQKLLVQFPSGPGVYYTDIKNAAGLSPPGEAENIPGWDEGAKRFVEVMNLEEGVNGEEELQALEMWARSPDMADDDALIRGDRLYLEACDLEQAYNKRVWERYAIRACKACCAFGDEKGAKYWARRIGGLFAPPSIWTEGGAPLRMLHSEQIGGGLGRRQKQR</sequence>
<dbReference type="AlphaFoldDB" id="A0A1C7M8D5"/>
<proteinExistence type="predicted"/>
<feature type="signal peptide" evidence="2">
    <location>
        <begin position="1"/>
        <end position="18"/>
    </location>
</feature>
<dbReference type="Proteomes" id="UP000092993">
    <property type="component" value="Unassembled WGS sequence"/>
</dbReference>
<keyword evidence="1" id="KW-0812">Transmembrane</keyword>
<evidence type="ECO:0000313" key="3">
    <source>
        <dbReference type="EMBL" id="OBZ73088.1"/>
    </source>
</evidence>
<keyword evidence="4" id="KW-1185">Reference proteome</keyword>
<reference evidence="3 4" key="1">
    <citation type="submission" date="2016-03" db="EMBL/GenBank/DDBJ databases">
        <title>Whole genome sequencing of Grifola frondosa 9006-11.</title>
        <authorList>
            <person name="Min B."/>
            <person name="Park H."/>
            <person name="Kim J.-G."/>
            <person name="Cho H."/>
            <person name="Oh Y.-L."/>
            <person name="Kong W.-S."/>
            <person name="Choi I.-G."/>
        </authorList>
    </citation>
    <scope>NUCLEOTIDE SEQUENCE [LARGE SCALE GENOMIC DNA]</scope>
    <source>
        <strain evidence="3 4">9006-11</strain>
    </source>
</reference>
<feature type="chain" id="PRO_5008888986" evidence="2">
    <location>
        <begin position="19"/>
        <end position="340"/>
    </location>
</feature>
<gene>
    <name evidence="3" type="ORF">A0H81_06671</name>
</gene>
<dbReference type="STRING" id="5627.A0A1C7M8D5"/>
<evidence type="ECO:0000256" key="1">
    <source>
        <dbReference type="SAM" id="Phobius"/>
    </source>
</evidence>
<accession>A0A1C7M8D5</accession>
<dbReference type="EMBL" id="LUGG01000007">
    <property type="protein sequence ID" value="OBZ73088.1"/>
    <property type="molecule type" value="Genomic_DNA"/>
</dbReference>
<keyword evidence="1" id="KW-1133">Transmembrane helix</keyword>
<comment type="caution">
    <text evidence="3">The sequence shown here is derived from an EMBL/GenBank/DDBJ whole genome shotgun (WGS) entry which is preliminary data.</text>
</comment>